<dbReference type="GO" id="GO:0046688">
    <property type="term" value="P:response to copper ion"/>
    <property type="evidence" value="ECO:0007669"/>
    <property type="project" value="UniProtKB-UniRule"/>
</dbReference>
<keyword evidence="5 6" id="KW-0472">Membrane</keyword>
<feature type="transmembrane region" description="Helical" evidence="6">
    <location>
        <begin position="15"/>
        <end position="34"/>
    </location>
</feature>
<dbReference type="PANTHER" id="PTHR34820">
    <property type="entry name" value="INNER MEMBRANE PROTEIN YEBZ"/>
    <property type="match status" value="1"/>
</dbReference>
<dbReference type="InterPro" id="IPR008457">
    <property type="entry name" value="Cu-R_CopD_dom"/>
</dbReference>
<evidence type="ECO:0000256" key="3">
    <source>
        <dbReference type="ARBA" id="ARBA00022692"/>
    </source>
</evidence>
<evidence type="ECO:0000313" key="9">
    <source>
        <dbReference type="Proteomes" id="UP001249020"/>
    </source>
</evidence>
<sequence length="311" mass="34038">MTSGIWIGLLVLNKFLVYLGISGAFSIICVYLYIPPASLENVDNAAMRWRQTICKVAMVLVIIGFIANVVDFFVQTGNLAENGVKGMFDPIMLNMMWASSVGTFTMTRAIAFGLSFALLTLILIRPLFLTSKLNQWIFGTLTLLVIIGLSTSFTLSGHTNTLIFGSVSLITLHVAMSFAWLGALIPLVRATYIFEGEALHVVMERFGRFAVWGVAILVAAAVSMLIQFVPTLESLYSSRYGQVFILKIALVLLLLLFAVAHKFVLVPRILSREDGAVALRRSIMIETFVGFLILLVTSVVTTAMGPPMLAS</sequence>
<comment type="caution">
    <text evidence="8">The sequence shown here is derived from an EMBL/GenBank/DDBJ whole genome shotgun (WGS) entry which is preliminary data.</text>
</comment>
<keyword evidence="2 6" id="KW-1003">Cell membrane</keyword>
<evidence type="ECO:0000256" key="1">
    <source>
        <dbReference type="ARBA" id="ARBA00004651"/>
    </source>
</evidence>
<comment type="function">
    <text evidence="6">Involved in copper resistance.</text>
</comment>
<dbReference type="PANTHER" id="PTHR34820:SF4">
    <property type="entry name" value="INNER MEMBRANE PROTEIN YEBZ"/>
    <property type="match status" value="1"/>
</dbReference>
<feature type="transmembrane region" description="Helical" evidence="6">
    <location>
        <begin position="209"/>
        <end position="229"/>
    </location>
</feature>
<dbReference type="Pfam" id="PF05425">
    <property type="entry name" value="CopD"/>
    <property type="match status" value="1"/>
</dbReference>
<dbReference type="RefSeq" id="WP_311360276.1">
    <property type="nucleotide sequence ID" value="NZ_JAVRIE010000001.1"/>
</dbReference>
<comment type="similarity">
    <text evidence="6">Belongs to the CopD family.</text>
</comment>
<dbReference type="InterPro" id="IPR032694">
    <property type="entry name" value="CopC/D"/>
</dbReference>
<gene>
    <name evidence="8" type="ORF">RM544_02920</name>
</gene>
<evidence type="ECO:0000256" key="4">
    <source>
        <dbReference type="ARBA" id="ARBA00022989"/>
    </source>
</evidence>
<proteinExistence type="inferred from homology"/>
<feature type="transmembrane region" description="Helical" evidence="6">
    <location>
        <begin position="136"/>
        <end position="156"/>
    </location>
</feature>
<feature type="transmembrane region" description="Helical" evidence="6">
    <location>
        <begin position="95"/>
        <end position="124"/>
    </location>
</feature>
<keyword evidence="3 6" id="KW-0812">Transmembrane</keyword>
<keyword evidence="4 6" id="KW-1133">Transmembrane helix</keyword>
<organism evidence="8 9">
    <name type="scientific">Brumicola blandensis</name>
    <dbReference type="NCBI Taxonomy" id="3075611"/>
    <lineage>
        <taxon>Bacteria</taxon>
        <taxon>Pseudomonadati</taxon>
        <taxon>Pseudomonadota</taxon>
        <taxon>Gammaproteobacteria</taxon>
        <taxon>Alteromonadales</taxon>
        <taxon>Alteromonadaceae</taxon>
        <taxon>Brumicola</taxon>
    </lineage>
</organism>
<evidence type="ECO:0000256" key="5">
    <source>
        <dbReference type="ARBA" id="ARBA00023136"/>
    </source>
</evidence>
<keyword evidence="9" id="KW-1185">Reference proteome</keyword>
<protein>
    <recommendedName>
        <fullName evidence="6">Copper resistance protein D</fullName>
    </recommendedName>
</protein>
<feature type="transmembrane region" description="Helical" evidence="6">
    <location>
        <begin position="241"/>
        <end position="264"/>
    </location>
</feature>
<evidence type="ECO:0000259" key="7">
    <source>
        <dbReference type="Pfam" id="PF05425"/>
    </source>
</evidence>
<evidence type="ECO:0000256" key="2">
    <source>
        <dbReference type="ARBA" id="ARBA00022475"/>
    </source>
</evidence>
<dbReference type="EMBL" id="JAVRIE010000001">
    <property type="protein sequence ID" value="MDT0581475.1"/>
    <property type="molecule type" value="Genomic_DNA"/>
</dbReference>
<comment type="subcellular location">
    <subcellularLocation>
        <location evidence="6">Cell inner membrane</location>
        <topology evidence="6">Multi-pass membrane protein</topology>
    </subcellularLocation>
    <subcellularLocation>
        <location evidence="1">Cell membrane</location>
        <topology evidence="1">Multi-pass membrane protein</topology>
    </subcellularLocation>
</comment>
<dbReference type="AlphaFoldDB" id="A0AAW8R0X1"/>
<evidence type="ECO:0000256" key="6">
    <source>
        <dbReference type="RuleBase" id="RU369037"/>
    </source>
</evidence>
<feature type="transmembrane region" description="Helical" evidence="6">
    <location>
        <begin position="285"/>
        <end position="305"/>
    </location>
</feature>
<dbReference type="GO" id="GO:0005886">
    <property type="term" value="C:plasma membrane"/>
    <property type="evidence" value="ECO:0007669"/>
    <property type="project" value="UniProtKB-SubCell"/>
</dbReference>
<accession>A0AAW8R0X1</accession>
<name>A0AAW8R0X1_9ALTE</name>
<feature type="transmembrane region" description="Helical" evidence="6">
    <location>
        <begin position="55"/>
        <end position="75"/>
    </location>
</feature>
<evidence type="ECO:0000313" key="8">
    <source>
        <dbReference type="EMBL" id="MDT0581475.1"/>
    </source>
</evidence>
<reference evidence="8 9" key="1">
    <citation type="submission" date="2023-09" db="EMBL/GenBank/DDBJ databases">
        <authorList>
            <person name="Rey-Velasco X."/>
        </authorList>
    </citation>
    <scope>NUCLEOTIDE SEQUENCE [LARGE SCALE GENOMIC DNA]</scope>
    <source>
        <strain evidence="8 9">W409</strain>
    </source>
</reference>
<dbReference type="Proteomes" id="UP001249020">
    <property type="component" value="Unassembled WGS sequence"/>
</dbReference>
<keyword evidence="6" id="KW-0997">Cell inner membrane</keyword>
<dbReference type="GO" id="GO:0006825">
    <property type="term" value="P:copper ion transport"/>
    <property type="evidence" value="ECO:0007669"/>
    <property type="project" value="InterPro"/>
</dbReference>
<keyword evidence="6" id="KW-0186">Copper</keyword>
<feature type="domain" description="Copper resistance protein D" evidence="7">
    <location>
        <begin position="202"/>
        <end position="299"/>
    </location>
</feature>
<feature type="transmembrane region" description="Helical" evidence="6">
    <location>
        <begin position="162"/>
        <end position="188"/>
    </location>
</feature>